<evidence type="ECO:0000259" key="24">
    <source>
        <dbReference type="PROSITE" id="PS50927"/>
    </source>
</evidence>
<keyword evidence="5 19" id="KW-0808">Transferase</keyword>
<evidence type="ECO:0000256" key="22">
    <source>
        <dbReference type="SAM" id="SignalP"/>
    </source>
</evidence>
<accession>A0A164W8A9</accession>
<feature type="domain" description="Protein kinase" evidence="23">
    <location>
        <begin position="456"/>
        <end position="731"/>
    </location>
</feature>
<dbReference type="Gramene" id="KZM91424">
    <property type="protein sequence ID" value="KZM91424"/>
    <property type="gene ID" value="DCAR_021211"/>
</dbReference>
<dbReference type="SUPFAM" id="SSF51110">
    <property type="entry name" value="alpha-D-mannose-specific plant lectins"/>
    <property type="match status" value="1"/>
</dbReference>
<evidence type="ECO:0000256" key="17">
    <source>
        <dbReference type="ARBA" id="ARBA00047899"/>
    </source>
</evidence>
<proteinExistence type="inferred from homology"/>
<keyword evidence="8" id="KW-0430">Lectin</keyword>
<dbReference type="Pfam" id="PF00954">
    <property type="entry name" value="S_locus_glycop"/>
    <property type="match status" value="1"/>
</dbReference>
<comment type="similarity">
    <text evidence="19">Belongs to the protein kinase superfamily. Ser/Thr protein kinase family.</text>
</comment>
<dbReference type="GO" id="GO:0005886">
    <property type="term" value="C:plasma membrane"/>
    <property type="evidence" value="ECO:0007669"/>
    <property type="project" value="UniProtKB-SubCell"/>
</dbReference>
<evidence type="ECO:0000256" key="6">
    <source>
        <dbReference type="ARBA" id="ARBA00022692"/>
    </source>
</evidence>
<evidence type="ECO:0000256" key="3">
    <source>
        <dbReference type="ARBA" id="ARBA00022527"/>
    </source>
</evidence>
<keyword evidence="16" id="KW-0325">Glycoprotein</keyword>
<evidence type="ECO:0000256" key="1">
    <source>
        <dbReference type="ARBA" id="ARBA00004251"/>
    </source>
</evidence>
<evidence type="ECO:0000256" key="20">
    <source>
        <dbReference type="PROSITE-ProRule" id="PRU10141"/>
    </source>
</evidence>
<comment type="catalytic activity">
    <reaction evidence="18 19">
        <text>L-seryl-[protein] + ATP = O-phospho-L-seryl-[protein] + ADP + H(+)</text>
        <dbReference type="Rhea" id="RHEA:17989"/>
        <dbReference type="Rhea" id="RHEA-COMP:9863"/>
        <dbReference type="Rhea" id="RHEA-COMP:11604"/>
        <dbReference type="ChEBI" id="CHEBI:15378"/>
        <dbReference type="ChEBI" id="CHEBI:29999"/>
        <dbReference type="ChEBI" id="CHEBI:30616"/>
        <dbReference type="ChEBI" id="CHEBI:83421"/>
        <dbReference type="ChEBI" id="CHEBI:456216"/>
        <dbReference type="EC" id="2.7.11.1"/>
    </reaction>
</comment>
<comment type="caution">
    <text evidence="26">The sequence shown here is derived from an EMBL/GenBank/DDBJ whole genome shotgun (WGS) entry which is preliminary data.</text>
</comment>
<evidence type="ECO:0000256" key="14">
    <source>
        <dbReference type="ARBA" id="ARBA00023157"/>
    </source>
</evidence>
<keyword evidence="9 19" id="KW-0547">Nucleotide-binding</keyword>
<feature type="domain" description="Apple" evidence="25">
    <location>
        <begin position="310"/>
        <end position="395"/>
    </location>
</feature>
<dbReference type="Gene3D" id="1.10.510.10">
    <property type="entry name" value="Transferase(Phosphotransferase) domain 1"/>
    <property type="match status" value="1"/>
</dbReference>
<feature type="signal peptide" evidence="22">
    <location>
        <begin position="1"/>
        <end position="27"/>
    </location>
</feature>
<evidence type="ECO:0000256" key="16">
    <source>
        <dbReference type="ARBA" id="ARBA00023180"/>
    </source>
</evidence>
<keyword evidence="7 22" id="KW-0732">Signal</keyword>
<dbReference type="InterPro" id="IPR036426">
    <property type="entry name" value="Bulb-type_lectin_dom_sf"/>
</dbReference>
<keyword evidence="6 21" id="KW-0812">Transmembrane</keyword>
<dbReference type="Pfam" id="PF00069">
    <property type="entry name" value="Pkinase"/>
    <property type="match status" value="1"/>
</dbReference>
<dbReference type="InterPro" id="IPR011009">
    <property type="entry name" value="Kinase-like_dom_sf"/>
</dbReference>
<dbReference type="GO" id="GO:0004674">
    <property type="term" value="F:protein serine/threonine kinase activity"/>
    <property type="evidence" value="ECO:0007669"/>
    <property type="project" value="UniProtKB-KW"/>
</dbReference>
<evidence type="ECO:0000256" key="19">
    <source>
        <dbReference type="PIRNR" id="PIRNR000641"/>
    </source>
</evidence>
<organism evidence="26">
    <name type="scientific">Daucus carota subsp. sativus</name>
    <name type="common">Carrot</name>
    <dbReference type="NCBI Taxonomy" id="79200"/>
    <lineage>
        <taxon>Eukaryota</taxon>
        <taxon>Viridiplantae</taxon>
        <taxon>Streptophyta</taxon>
        <taxon>Embryophyta</taxon>
        <taxon>Tracheophyta</taxon>
        <taxon>Spermatophyta</taxon>
        <taxon>Magnoliopsida</taxon>
        <taxon>eudicotyledons</taxon>
        <taxon>Gunneridae</taxon>
        <taxon>Pentapetalae</taxon>
        <taxon>asterids</taxon>
        <taxon>campanulids</taxon>
        <taxon>Apiales</taxon>
        <taxon>Apiaceae</taxon>
        <taxon>Apioideae</taxon>
        <taxon>Scandiceae</taxon>
        <taxon>Daucinae</taxon>
        <taxon>Daucus</taxon>
        <taxon>Daucus sect. Daucus</taxon>
    </lineage>
</organism>
<dbReference type="GO" id="GO:0048544">
    <property type="term" value="P:recognition of pollen"/>
    <property type="evidence" value="ECO:0007669"/>
    <property type="project" value="InterPro"/>
</dbReference>
<protein>
    <recommendedName>
        <fullName evidence="19">Receptor-like serine/threonine-protein kinase</fullName>
        <ecNumber evidence="19">2.7.11.1</ecNumber>
    </recommendedName>
</protein>
<evidence type="ECO:0000259" key="23">
    <source>
        <dbReference type="PROSITE" id="PS50011"/>
    </source>
</evidence>
<keyword evidence="3 19" id="KW-0723">Serine/threonine-protein kinase</keyword>
<dbReference type="GO" id="GO:0005524">
    <property type="term" value="F:ATP binding"/>
    <property type="evidence" value="ECO:0007669"/>
    <property type="project" value="UniProtKB-UniRule"/>
</dbReference>
<dbReference type="Pfam" id="PF08276">
    <property type="entry name" value="PAN_2"/>
    <property type="match status" value="1"/>
</dbReference>
<dbReference type="PIRSF" id="PIRSF000641">
    <property type="entry name" value="SRK"/>
    <property type="match status" value="1"/>
</dbReference>
<name>A0A164W8A9_DAUCS</name>
<dbReference type="PROSITE" id="PS00108">
    <property type="entry name" value="PROTEIN_KINASE_ST"/>
    <property type="match status" value="1"/>
</dbReference>
<evidence type="ECO:0000256" key="7">
    <source>
        <dbReference type="ARBA" id="ARBA00022729"/>
    </source>
</evidence>
<dbReference type="CDD" id="cd14066">
    <property type="entry name" value="STKc_IRAK"/>
    <property type="match status" value="1"/>
</dbReference>
<feature type="transmembrane region" description="Helical" evidence="21">
    <location>
        <begin position="406"/>
        <end position="428"/>
    </location>
</feature>
<reference evidence="26" key="1">
    <citation type="journal article" date="2016" name="Nat. Genet.">
        <title>A high-quality carrot genome assembly provides new insights into carotenoid accumulation and asterid genome evolution.</title>
        <authorList>
            <person name="Iorizzo M."/>
            <person name="Ellison S."/>
            <person name="Senalik D."/>
            <person name="Zeng P."/>
            <person name="Satapoomin P."/>
            <person name="Huang J."/>
            <person name="Bowman M."/>
            <person name="Iovene M."/>
            <person name="Sanseverino W."/>
            <person name="Cavagnaro P."/>
            <person name="Yildiz M."/>
            <person name="Macko-Podgorni A."/>
            <person name="Moranska E."/>
            <person name="Grzebelus E."/>
            <person name="Grzebelus D."/>
            <person name="Ashrafi H."/>
            <person name="Zheng Z."/>
            <person name="Cheng S."/>
            <person name="Spooner D."/>
            <person name="Van Deynze A."/>
            <person name="Simon P."/>
        </authorList>
    </citation>
    <scope>NUCLEOTIDE SEQUENCE [LARGE SCALE GENOMIC DNA]</scope>
    <source>
        <tissue evidence="26">Leaf</tissue>
    </source>
</reference>
<dbReference type="InterPro" id="IPR000858">
    <property type="entry name" value="S_locus_glycoprot_dom"/>
</dbReference>
<feature type="chain" id="PRO_5007853977" description="Receptor-like serine/threonine-protein kinase" evidence="22">
    <location>
        <begin position="28"/>
        <end position="783"/>
    </location>
</feature>
<evidence type="ECO:0000256" key="4">
    <source>
        <dbReference type="ARBA" id="ARBA00022553"/>
    </source>
</evidence>
<keyword evidence="10 19" id="KW-0418">Kinase</keyword>
<evidence type="ECO:0000256" key="18">
    <source>
        <dbReference type="ARBA" id="ARBA00048679"/>
    </source>
</evidence>
<dbReference type="PANTHER" id="PTHR47974">
    <property type="entry name" value="OS07G0415500 PROTEIN"/>
    <property type="match status" value="1"/>
</dbReference>
<gene>
    <name evidence="26" type="ORF">DCAR_021211</name>
</gene>
<keyword evidence="14" id="KW-1015">Disulfide bond</keyword>
<dbReference type="InterPro" id="IPR017441">
    <property type="entry name" value="Protein_kinase_ATP_BS"/>
</dbReference>
<evidence type="ECO:0000259" key="25">
    <source>
        <dbReference type="PROSITE" id="PS50948"/>
    </source>
</evidence>
<sequence length="783" mass="87051">MGAKESRIFKLIPLFLYFFINIHLCFGADSISASQSLSGDKTIVSSGGNYELGFFKPGKSSKYYIGIWFKKVSEQTVVWVANREKPVKNKYSSELKIVDGNLVLFDEMQAQVWSTETNATFSSLVAVLLDDGNLVLRNGPSSTLWQSLDYPSDTWLPGSKISYDKRTNKTKTLTSWKNSEDPAPGLYTLEVDPINNQGVIMWNSYVSNKNETSFSYSSIRTLSFISRLVIDNSGQIKLLSWLDKTNKWSFIWSEPKQQCEVSNVCGAYGICNQLSLPFCNCLPAFRSRFERSWNLGDYSGGCVRDIELDCGKTNTSNGGKDMFGKYSYVKLPNNSQSVPFVSSAKGCKSICRSSCSCSAYAYHDSACFTWSGALFNMQQLSKDNADGKVIYIRLSSLEFSQKSRRVVYGVAGGSSMVVLTILVGFILARKFKRGSERAVEGTLVAFGYKDILSATKNFSERLGGGGFGSVFKGTMPDSTVIAVKKLEGLSQGEKQFRNEVSTIGNIQHVNLVHLRGFCSQGNEKLLVYEYMSKGSLDSHIFKADTSSSILSWKTRYEIALGIAKGLVYLHEKCVDCIIHCDVKPENILLNDDMCPKIADFGLAKLVGRDFSRVLTTMRGTRGYLAPEWISGAAITTKADVYSYGMMLFEFVSGRRNMEQTRDGIVNFFPARAANVTVDGGEILNILDPNLNFIADVEEVTKICRVACWCIQDDENLRPSMSQIVQILEGVLEVNLPPDPRSFQLFLDMKNEEDIVFFTGKLPSLGVLIQSDPSWTSSLSMNRG</sequence>
<dbReference type="EMBL" id="LNRQ01000006">
    <property type="protein sequence ID" value="KZM91424.1"/>
    <property type="molecule type" value="Genomic_DNA"/>
</dbReference>
<dbReference type="GO" id="GO:0106310">
    <property type="term" value="F:protein serine kinase activity"/>
    <property type="evidence" value="ECO:0007669"/>
    <property type="project" value="RHEA"/>
</dbReference>
<dbReference type="InterPro" id="IPR000719">
    <property type="entry name" value="Prot_kinase_dom"/>
</dbReference>
<evidence type="ECO:0000256" key="8">
    <source>
        <dbReference type="ARBA" id="ARBA00022734"/>
    </source>
</evidence>
<keyword evidence="15" id="KW-0675">Receptor</keyword>
<dbReference type="InterPro" id="IPR024171">
    <property type="entry name" value="SRK-like_kinase"/>
</dbReference>
<keyword evidence="12 21" id="KW-1133">Transmembrane helix</keyword>
<keyword evidence="4" id="KW-0597">Phosphoprotein</keyword>
<feature type="binding site" evidence="20">
    <location>
        <position position="485"/>
    </location>
    <ligand>
        <name>ATP</name>
        <dbReference type="ChEBI" id="CHEBI:30616"/>
    </ligand>
</feature>
<evidence type="ECO:0000256" key="12">
    <source>
        <dbReference type="ARBA" id="ARBA00022989"/>
    </source>
</evidence>
<dbReference type="InterPro" id="IPR003609">
    <property type="entry name" value="Pan_app"/>
</dbReference>
<dbReference type="CDD" id="cd00028">
    <property type="entry name" value="B_lectin"/>
    <property type="match status" value="1"/>
</dbReference>
<dbReference type="FunFam" id="1.10.510.10:FF:000227">
    <property type="entry name" value="Serine/threonine-protein kinase"/>
    <property type="match status" value="1"/>
</dbReference>
<evidence type="ECO:0000256" key="15">
    <source>
        <dbReference type="ARBA" id="ARBA00023170"/>
    </source>
</evidence>
<dbReference type="EC" id="2.7.11.1" evidence="19"/>
<comment type="catalytic activity">
    <reaction evidence="17 19">
        <text>L-threonyl-[protein] + ATP = O-phospho-L-threonyl-[protein] + ADP + H(+)</text>
        <dbReference type="Rhea" id="RHEA:46608"/>
        <dbReference type="Rhea" id="RHEA-COMP:11060"/>
        <dbReference type="Rhea" id="RHEA-COMP:11605"/>
        <dbReference type="ChEBI" id="CHEBI:15378"/>
        <dbReference type="ChEBI" id="CHEBI:30013"/>
        <dbReference type="ChEBI" id="CHEBI:30616"/>
        <dbReference type="ChEBI" id="CHEBI:61977"/>
        <dbReference type="ChEBI" id="CHEBI:456216"/>
        <dbReference type="EC" id="2.7.11.1"/>
    </reaction>
</comment>
<keyword evidence="11 19" id="KW-0067">ATP-binding</keyword>
<dbReference type="SUPFAM" id="SSF56112">
    <property type="entry name" value="Protein kinase-like (PK-like)"/>
    <property type="match status" value="1"/>
</dbReference>
<keyword evidence="13 21" id="KW-0472">Membrane</keyword>
<dbReference type="Pfam" id="PF01453">
    <property type="entry name" value="B_lectin"/>
    <property type="match status" value="1"/>
</dbReference>
<comment type="subcellular location">
    <subcellularLocation>
        <location evidence="1">Cell membrane</location>
        <topology evidence="1">Single-pass type I membrane protein</topology>
    </subcellularLocation>
</comment>
<dbReference type="AlphaFoldDB" id="A0A164W8A9"/>
<dbReference type="InterPro" id="IPR008271">
    <property type="entry name" value="Ser/Thr_kinase_AS"/>
</dbReference>
<evidence type="ECO:0000256" key="9">
    <source>
        <dbReference type="ARBA" id="ARBA00022741"/>
    </source>
</evidence>
<evidence type="ECO:0000256" key="13">
    <source>
        <dbReference type="ARBA" id="ARBA00023136"/>
    </source>
</evidence>
<evidence type="ECO:0000313" key="26">
    <source>
        <dbReference type="EMBL" id="KZM91424.1"/>
    </source>
</evidence>
<dbReference type="FunFam" id="3.30.200.20:FF:000370">
    <property type="entry name" value="Receptor-like protein kinase 4"/>
    <property type="match status" value="1"/>
</dbReference>
<dbReference type="SMART" id="SM00473">
    <property type="entry name" value="PAN_AP"/>
    <property type="match status" value="1"/>
</dbReference>
<evidence type="ECO:0000256" key="21">
    <source>
        <dbReference type="SAM" id="Phobius"/>
    </source>
</evidence>
<evidence type="ECO:0000256" key="5">
    <source>
        <dbReference type="ARBA" id="ARBA00022679"/>
    </source>
</evidence>
<dbReference type="PROSITE" id="PS50011">
    <property type="entry name" value="PROTEIN_KINASE_DOM"/>
    <property type="match status" value="1"/>
</dbReference>
<dbReference type="SMART" id="SM00108">
    <property type="entry name" value="B_lectin"/>
    <property type="match status" value="1"/>
</dbReference>
<dbReference type="PROSITE" id="PS50927">
    <property type="entry name" value="BULB_LECTIN"/>
    <property type="match status" value="1"/>
</dbReference>
<dbReference type="PANTHER" id="PTHR47974:SF19">
    <property type="entry name" value="RECEPTOR-LIKE SERINE_THREONINE-PROTEIN KINASE"/>
    <property type="match status" value="1"/>
</dbReference>
<dbReference type="SMART" id="SM00220">
    <property type="entry name" value="S_TKc"/>
    <property type="match status" value="1"/>
</dbReference>
<dbReference type="InterPro" id="IPR001480">
    <property type="entry name" value="Bulb-type_lectin_dom"/>
</dbReference>
<dbReference type="Gene3D" id="3.30.200.20">
    <property type="entry name" value="Phosphorylase Kinase, domain 1"/>
    <property type="match status" value="1"/>
</dbReference>
<dbReference type="PROSITE" id="PS50948">
    <property type="entry name" value="PAN"/>
    <property type="match status" value="1"/>
</dbReference>
<evidence type="ECO:0000256" key="11">
    <source>
        <dbReference type="ARBA" id="ARBA00022840"/>
    </source>
</evidence>
<evidence type="ECO:0000256" key="10">
    <source>
        <dbReference type="ARBA" id="ARBA00022777"/>
    </source>
</evidence>
<dbReference type="GO" id="GO:0030246">
    <property type="term" value="F:carbohydrate binding"/>
    <property type="evidence" value="ECO:0007669"/>
    <property type="project" value="UniProtKB-KW"/>
</dbReference>
<dbReference type="Gene3D" id="2.90.10.10">
    <property type="entry name" value="Bulb-type lectin domain"/>
    <property type="match status" value="1"/>
</dbReference>
<feature type="domain" description="Bulb-type lectin" evidence="24">
    <location>
        <begin position="28"/>
        <end position="149"/>
    </location>
</feature>
<evidence type="ECO:0000256" key="2">
    <source>
        <dbReference type="ARBA" id="ARBA00022475"/>
    </source>
</evidence>
<keyword evidence="2" id="KW-1003">Cell membrane</keyword>
<dbReference type="PROSITE" id="PS00107">
    <property type="entry name" value="PROTEIN_KINASE_ATP"/>
    <property type="match status" value="1"/>
</dbReference>
<dbReference type="FunFam" id="2.90.10.10:FF:000002">
    <property type="entry name" value="Serine/threonine-protein kinase"/>
    <property type="match status" value="1"/>
</dbReference>